<accession>A0ABT3ABP2</accession>
<feature type="domain" description="MvdD-like pre-ATP grasp" evidence="1">
    <location>
        <begin position="3"/>
        <end position="120"/>
    </location>
</feature>
<comment type="caution">
    <text evidence="2">The sequence shown here is derived from an EMBL/GenBank/DDBJ whole genome shotgun (WGS) entry which is preliminary data.</text>
</comment>
<dbReference type="PANTHER" id="PTHR21621">
    <property type="entry name" value="RIBOSOMAL PROTEIN S6 MODIFICATION PROTEIN"/>
    <property type="match status" value="1"/>
</dbReference>
<name>A0ABT3ABP2_9ALTE</name>
<evidence type="ECO:0000313" key="3">
    <source>
        <dbReference type="Proteomes" id="UP001652504"/>
    </source>
</evidence>
<evidence type="ECO:0000313" key="2">
    <source>
        <dbReference type="EMBL" id="MCV2885682.1"/>
    </source>
</evidence>
<dbReference type="SUPFAM" id="SSF56059">
    <property type="entry name" value="Glutathione synthetase ATP-binding domain-like"/>
    <property type="match status" value="1"/>
</dbReference>
<dbReference type="RefSeq" id="WP_263712970.1">
    <property type="nucleotide sequence ID" value="NZ_JAOWKX010000007.1"/>
</dbReference>
<organism evidence="2 3">
    <name type="scientific">Fluctibacter corallii</name>
    <dbReference type="NCBI Taxonomy" id="2984329"/>
    <lineage>
        <taxon>Bacteria</taxon>
        <taxon>Pseudomonadati</taxon>
        <taxon>Pseudomonadota</taxon>
        <taxon>Gammaproteobacteria</taxon>
        <taxon>Alteromonadales</taxon>
        <taxon>Alteromonadaceae</taxon>
        <taxon>Fluctibacter</taxon>
    </lineage>
</organism>
<dbReference type="Gene3D" id="3.30.470.20">
    <property type="entry name" value="ATP-grasp fold, B domain"/>
    <property type="match status" value="1"/>
</dbReference>
<gene>
    <name evidence="2" type="ORF">OE749_13370</name>
</gene>
<dbReference type="InterPro" id="IPR048936">
    <property type="entry name" value="MvdD-like_ATPgrasp"/>
</dbReference>
<proteinExistence type="predicted"/>
<reference evidence="2 3" key="1">
    <citation type="submission" date="2022-10" db="EMBL/GenBank/DDBJ databases">
        <title>Aestuariibacter sp. AA17 isolated from Montipora capitata coral fragment.</title>
        <authorList>
            <person name="Emsley S.A."/>
            <person name="Pfannmuller K.M."/>
            <person name="Loughran R.M."/>
            <person name="Shlafstein M."/>
            <person name="Papke E."/>
            <person name="Saw J.H."/>
            <person name="Ushijima B."/>
            <person name="Videau P."/>
        </authorList>
    </citation>
    <scope>NUCLEOTIDE SEQUENCE [LARGE SCALE GENOMIC DNA]</scope>
    <source>
        <strain evidence="2 3">AA17</strain>
    </source>
</reference>
<dbReference type="Pfam" id="PF21068">
    <property type="entry name" value="ATPgraspMvdD"/>
    <property type="match status" value="1"/>
</dbReference>
<dbReference type="Proteomes" id="UP001652504">
    <property type="component" value="Unassembled WGS sequence"/>
</dbReference>
<dbReference type="PANTHER" id="PTHR21621:SF0">
    <property type="entry name" value="BETA-CITRYLGLUTAMATE SYNTHASE B-RELATED"/>
    <property type="match status" value="1"/>
</dbReference>
<protein>
    <recommendedName>
        <fullName evidence="1">MvdD-like pre-ATP grasp domain-containing protein</fullName>
    </recommendedName>
</protein>
<evidence type="ECO:0000259" key="1">
    <source>
        <dbReference type="Pfam" id="PF21068"/>
    </source>
</evidence>
<dbReference type="EMBL" id="JAOWKX010000007">
    <property type="protein sequence ID" value="MCV2885682.1"/>
    <property type="molecule type" value="Genomic_DNA"/>
</dbReference>
<keyword evidence="3" id="KW-1185">Reference proteome</keyword>
<sequence length="325" mass="37425">MKKILILSNQHDYHVMRMLDVLRARRIPYFTLNFDEFPSNYALSQYISGSESYFSLKHLRSNECIHSEEIGAVWSRKPAPFSFGDKIEDDFIPFANAESEHALFSALYTLPCYWMNHPKQLRAAMWKGEQLVTAHRLGLNIPNTLISNDPESVTAFHQRSESSIYKTMSDPIIMDTGDDYQAVFTSLVKNDMLEDEASLALIPNQFQHYVDKAYELRVTYIDGTLYSAKIDSQKHPESRVDCRQHYIDIPYSHYSLPDLITEKCIKFIQHYGLNYAALDFIVTPEGSYVFLENNPNGQFLFVEERVSSLPLTSIMADALIKACKL</sequence>